<dbReference type="SUPFAM" id="SSF51161">
    <property type="entry name" value="Trimeric LpxA-like enzymes"/>
    <property type="match status" value="1"/>
</dbReference>
<accession>A0A7K3WUW3</accession>
<keyword evidence="4" id="KW-0677">Repeat</keyword>
<evidence type="ECO:0000256" key="5">
    <source>
        <dbReference type="ARBA" id="ARBA00023098"/>
    </source>
</evidence>
<evidence type="ECO:0000256" key="2">
    <source>
        <dbReference type="ARBA" id="ARBA00022556"/>
    </source>
</evidence>
<evidence type="ECO:0000256" key="6">
    <source>
        <dbReference type="ARBA" id="ARBA00023315"/>
    </source>
</evidence>
<keyword evidence="1" id="KW-0444">Lipid biosynthesis</keyword>
<dbReference type="Proteomes" id="UP000486602">
    <property type="component" value="Unassembled WGS sequence"/>
</dbReference>
<dbReference type="PANTHER" id="PTHR43378">
    <property type="entry name" value="UDP-3-O-ACYLGLUCOSAMINE N-ACYLTRANSFERASE"/>
    <property type="match status" value="1"/>
</dbReference>
<dbReference type="GO" id="GO:0016020">
    <property type="term" value="C:membrane"/>
    <property type="evidence" value="ECO:0007669"/>
    <property type="project" value="GOC"/>
</dbReference>
<dbReference type="GO" id="GO:0009245">
    <property type="term" value="P:lipid A biosynthetic process"/>
    <property type="evidence" value="ECO:0007669"/>
    <property type="project" value="UniProtKB-KW"/>
</dbReference>
<organism evidence="8 9">
    <name type="scientific">Cryomorpha ignava</name>
    <dbReference type="NCBI Taxonomy" id="101383"/>
    <lineage>
        <taxon>Bacteria</taxon>
        <taxon>Pseudomonadati</taxon>
        <taxon>Bacteroidota</taxon>
        <taxon>Flavobacteriia</taxon>
        <taxon>Flavobacteriales</taxon>
        <taxon>Cryomorphaceae</taxon>
        <taxon>Cryomorpha</taxon>
    </lineage>
</organism>
<evidence type="ECO:0000256" key="1">
    <source>
        <dbReference type="ARBA" id="ARBA00022516"/>
    </source>
</evidence>
<dbReference type="InterPro" id="IPR011004">
    <property type="entry name" value="Trimer_LpxA-like_sf"/>
</dbReference>
<dbReference type="InterPro" id="IPR001451">
    <property type="entry name" value="Hexapep"/>
</dbReference>
<dbReference type="Pfam" id="PF00132">
    <property type="entry name" value="Hexapep"/>
    <property type="match status" value="1"/>
</dbReference>
<dbReference type="InterPro" id="IPR007691">
    <property type="entry name" value="LpxD"/>
</dbReference>
<dbReference type="InterPro" id="IPR020573">
    <property type="entry name" value="UDP_GlcNAc_AcTrfase_non-rep"/>
</dbReference>
<dbReference type="CDD" id="cd03352">
    <property type="entry name" value="LbH_LpxD"/>
    <property type="match status" value="1"/>
</dbReference>
<keyword evidence="6 8" id="KW-0012">Acyltransferase</keyword>
<evidence type="ECO:0000256" key="3">
    <source>
        <dbReference type="ARBA" id="ARBA00022679"/>
    </source>
</evidence>
<dbReference type="AlphaFoldDB" id="A0A7K3WUW3"/>
<keyword evidence="5" id="KW-0443">Lipid metabolism</keyword>
<dbReference type="Gene3D" id="3.40.1390.10">
    <property type="entry name" value="MurE/MurF, N-terminal domain"/>
    <property type="match status" value="1"/>
</dbReference>
<protein>
    <submittedName>
        <fullName evidence="8">UDP-3-O-(3-hydroxymyristoyl)glucosamine N-acyltransferase</fullName>
    </submittedName>
</protein>
<evidence type="ECO:0000256" key="4">
    <source>
        <dbReference type="ARBA" id="ARBA00022737"/>
    </source>
</evidence>
<dbReference type="Gene3D" id="2.160.10.10">
    <property type="entry name" value="Hexapeptide repeat proteins"/>
    <property type="match status" value="1"/>
</dbReference>
<comment type="caution">
    <text evidence="8">The sequence shown here is derived from an EMBL/GenBank/DDBJ whole genome shotgun (WGS) entry which is preliminary data.</text>
</comment>
<keyword evidence="2" id="KW-0441">Lipid A biosynthesis</keyword>
<dbReference type="EMBL" id="JAAGVY010000055">
    <property type="protein sequence ID" value="NEN25469.1"/>
    <property type="molecule type" value="Genomic_DNA"/>
</dbReference>
<keyword evidence="9" id="KW-1185">Reference proteome</keyword>
<dbReference type="RefSeq" id="WP_163286923.1">
    <property type="nucleotide sequence ID" value="NZ_JAAGVY010000055.1"/>
</dbReference>
<evidence type="ECO:0000259" key="7">
    <source>
        <dbReference type="Pfam" id="PF04613"/>
    </source>
</evidence>
<dbReference type="GO" id="GO:0016410">
    <property type="term" value="F:N-acyltransferase activity"/>
    <property type="evidence" value="ECO:0007669"/>
    <property type="project" value="InterPro"/>
</dbReference>
<feature type="domain" description="UDP-3-O-[3-hydroxymyristoyl] glucosamine N-acyltransferase non-repeat region" evidence="7">
    <location>
        <begin position="25"/>
        <end position="90"/>
    </location>
</feature>
<gene>
    <name evidence="8" type="ORF">G3O08_18415</name>
</gene>
<evidence type="ECO:0000313" key="9">
    <source>
        <dbReference type="Proteomes" id="UP000486602"/>
    </source>
</evidence>
<reference evidence="8 9" key="1">
    <citation type="submission" date="2020-02" db="EMBL/GenBank/DDBJ databases">
        <title>Out from the shadows clarifying the taxonomy of the family Cryomorphaceae and related taxa by utilizing the GTDB taxonomic framework.</title>
        <authorList>
            <person name="Bowman J.P."/>
        </authorList>
    </citation>
    <scope>NUCLEOTIDE SEQUENCE [LARGE SCALE GENOMIC DNA]</scope>
    <source>
        <strain evidence="8 9">QSSC 1-22</strain>
    </source>
</reference>
<keyword evidence="3 8" id="KW-0808">Transferase</keyword>
<sequence length="316" mass="33969">MKFPKSYTLAEIASLVDCKYDGAQDHTITGINEIHVVENGDIVFVDHPKYYEKALNSAATTIIINKEVVPPAGKALIFSDDPFTTFNKITLHFSPKQVWHNGTDNKIDPSALIAPGVVLGHNIKIGARTVIHPNVTIYDNAIIGVDVEIHSNTVIGSHAFYYKKAEGQYTKMHSCGEVIIEDRVEIGAGCTVDKGVTGSTTIGEGTKIDNCVHIGHDTVIGKNCLVAAQVGIAGCVIMEDDITLWGQVGVRSDITIGKGAVVLAQSGISKGLGGGKTYFGSPVSESRDKLKEMANTRKIPGIIDDLRDIKKRLDES</sequence>
<dbReference type="PANTHER" id="PTHR43378:SF2">
    <property type="entry name" value="UDP-3-O-ACYLGLUCOSAMINE N-ACYLTRANSFERASE 1, MITOCHONDRIAL-RELATED"/>
    <property type="match status" value="1"/>
</dbReference>
<dbReference type="Pfam" id="PF04613">
    <property type="entry name" value="LpxD"/>
    <property type="match status" value="1"/>
</dbReference>
<evidence type="ECO:0000313" key="8">
    <source>
        <dbReference type="EMBL" id="NEN25469.1"/>
    </source>
</evidence>
<name>A0A7K3WUW3_9FLAO</name>
<proteinExistence type="predicted"/>